<name>X6P9S6_RETFI</name>
<reference evidence="1 2" key="1">
    <citation type="journal article" date="2013" name="Curr. Biol.">
        <title>The Genome of the Foraminiferan Reticulomyxa filosa.</title>
        <authorList>
            <person name="Glockner G."/>
            <person name="Hulsmann N."/>
            <person name="Schleicher M."/>
            <person name="Noegel A.A."/>
            <person name="Eichinger L."/>
            <person name="Gallinger C."/>
            <person name="Pawlowski J."/>
            <person name="Sierra R."/>
            <person name="Euteneuer U."/>
            <person name="Pillet L."/>
            <person name="Moustafa A."/>
            <person name="Platzer M."/>
            <person name="Groth M."/>
            <person name="Szafranski K."/>
            <person name="Schliwa M."/>
        </authorList>
    </citation>
    <scope>NUCLEOTIDE SEQUENCE [LARGE SCALE GENOMIC DNA]</scope>
</reference>
<sequence length="84" mass="9930">MQDNSGDNININAIHEGDKKYEKEIKTLTQLLSDSINKEELKKKIMKNNGNIELVIKDIVQQFIENEVYYNNKKYLFYLYVSVL</sequence>
<evidence type="ECO:0000313" key="2">
    <source>
        <dbReference type="Proteomes" id="UP000023152"/>
    </source>
</evidence>
<gene>
    <name evidence="1" type="ORF">RFI_02153</name>
</gene>
<proteinExistence type="predicted"/>
<dbReference type="Proteomes" id="UP000023152">
    <property type="component" value="Unassembled WGS sequence"/>
</dbReference>
<accession>X6P9S6</accession>
<evidence type="ECO:0000313" key="1">
    <source>
        <dbReference type="EMBL" id="ETO34921.1"/>
    </source>
</evidence>
<protein>
    <submittedName>
        <fullName evidence="1">Uncharacterized protein</fullName>
    </submittedName>
</protein>
<comment type="caution">
    <text evidence="1">The sequence shown here is derived from an EMBL/GenBank/DDBJ whole genome shotgun (WGS) entry which is preliminary data.</text>
</comment>
<keyword evidence="2" id="KW-1185">Reference proteome</keyword>
<dbReference type="AlphaFoldDB" id="X6P9S6"/>
<dbReference type="EMBL" id="ASPP01002146">
    <property type="protein sequence ID" value="ETO34921.1"/>
    <property type="molecule type" value="Genomic_DNA"/>
</dbReference>
<organism evidence="1 2">
    <name type="scientific">Reticulomyxa filosa</name>
    <dbReference type="NCBI Taxonomy" id="46433"/>
    <lineage>
        <taxon>Eukaryota</taxon>
        <taxon>Sar</taxon>
        <taxon>Rhizaria</taxon>
        <taxon>Retaria</taxon>
        <taxon>Foraminifera</taxon>
        <taxon>Monothalamids</taxon>
        <taxon>Reticulomyxidae</taxon>
        <taxon>Reticulomyxa</taxon>
    </lineage>
</organism>